<feature type="transmembrane region" description="Helical" evidence="6">
    <location>
        <begin position="258"/>
        <end position="277"/>
    </location>
</feature>
<sequence>MRNWHLIIGTILLSILLIGTIVGADLPYIKDGLKENRMVMEDGKFERAPFPPSSRHLLGTDHDGRDLLSILITGAKDTILLIFAITIIRYGLSLILVLLSFIWKNPFTWLINWWNHLSSGLPIIFAAILFITLPIFTFSPNRMIWVVIILALIELGRVSYIMKQKILSIAKTPFVEAGITIGNGPVRFFKNYYVPNLLPDLIVNFCIDLGRVALLLGQLGIFSIFVTQVFVQTSYGFGELRNTSLNWPTLLGNARGDLLKAFWIPFFTASAITYLILT</sequence>
<reference evidence="8 9" key="1">
    <citation type="submission" date="2020-03" db="EMBL/GenBank/DDBJ databases">
        <authorList>
            <person name="Sun Q."/>
        </authorList>
    </citation>
    <scope>NUCLEOTIDE SEQUENCE [LARGE SCALE GENOMIC DNA]</scope>
    <source>
        <strain evidence="8 9">KACC 21451</strain>
    </source>
</reference>
<evidence type="ECO:0000256" key="2">
    <source>
        <dbReference type="ARBA" id="ARBA00022448"/>
    </source>
</evidence>
<protein>
    <submittedName>
        <fullName evidence="8">ABC transporter permease subunit</fullName>
    </submittedName>
</protein>
<dbReference type="PROSITE" id="PS50928">
    <property type="entry name" value="ABC_TM1"/>
    <property type="match status" value="1"/>
</dbReference>
<evidence type="ECO:0000313" key="9">
    <source>
        <dbReference type="Proteomes" id="UP000587942"/>
    </source>
</evidence>
<dbReference type="GO" id="GO:0055085">
    <property type="term" value="P:transmembrane transport"/>
    <property type="evidence" value="ECO:0007669"/>
    <property type="project" value="InterPro"/>
</dbReference>
<proteinExistence type="predicted"/>
<feature type="transmembrane region" description="Helical" evidence="6">
    <location>
        <begin position="212"/>
        <end position="238"/>
    </location>
</feature>
<evidence type="ECO:0000256" key="6">
    <source>
        <dbReference type="SAM" id="Phobius"/>
    </source>
</evidence>
<dbReference type="PANTHER" id="PTHR43839:SF3">
    <property type="entry name" value="OLIGOPEPTIDE ABC TRANSPORTER, PERMEASE PROTEIN"/>
    <property type="match status" value="1"/>
</dbReference>
<comment type="caution">
    <text evidence="8">The sequence shown here is derived from an EMBL/GenBank/DDBJ whole genome shotgun (WGS) entry which is preliminary data.</text>
</comment>
<feature type="domain" description="ABC transmembrane type-1" evidence="7">
    <location>
        <begin position="75"/>
        <end position="278"/>
    </location>
</feature>
<dbReference type="Proteomes" id="UP000587942">
    <property type="component" value="Unassembled WGS sequence"/>
</dbReference>
<organism evidence="8 9">
    <name type="scientific">Mesobacillus selenatarsenatis</name>
    <dbReference type="NCBI Taxonomy" id="388741"/>
    <lineage>
        <taxon>Bacteria</taxon>
        <taxon>Bacillati</taxon>
        <taxon>Bacillota</taxon>
        <taxon>Bacilli</taxon>
        <taxon>Bacillales</taxon>
        <taxon>Bacillaceae</taxon>
        <taxon>Mesobacillus</taxon>
    </lineage>
</organism>
<evidence type="ECO:0000313" key="8">
    <source>
        <dbReference type="EMBL" id="NKE06912.1"/>
    </source>
</evidence>
<gene>
    <name evidence="8" type="ORF">GWK17_15795</name>
</gene>
<dbReference type="Gene3D" id="1.10.3720.10">
    <property type="entry name" value="MetI-like"/>
    <property type="match status" value="1"/>
</dbReference>
<evidence type="ECO:0000256" key="4">
    <source>
        <dbReference type="ARBA" id="ARBA00022989"/>
    </source>
</evidence>
<comment type="subcellular location">
    <subcellularLocation>
        <location evidence="1">Membrane</location>
        <topology evidence="1">Multi-pass membrane protein</topology>
    </subcellularLocation>
</comment>
<dbReference type="SUPFAM" id="SSF161098">
    <property type="entry name" value="MetI-like"/>
    <property type="match status" value="1"/>
</dbReference>
<evidence type="ECO:0000256" key="5">
    <source>
        <dbReference type="ARBA" id="ARBA00023136"/>
    </source>
</evidence>
<keyword evidence="3 6" id="KW-0812">Transmembrane</keyword>
<evidence type="ECO:0000259" key="7">
    <source>
        <dbReference type="PROSITE" id="PS50928"/>
    </source>
</evidence>
<keyword evidence="2" id="KW-0813">Transport</keyword>
<evidence type="ECO:0000256" key="3">
    <source>
        <dbReference type="ARBA" id="ARBA00022692"/>
    </source>
</evidence>
<feature type="transmembrane region" description="Helical" evidence="6">
    <location>
        <begin position="79"/>
        <end position="102"/>
    </location>
</feature>
<dbReference type="InterPro" id="IPR035906">
    <property type="entry name" value="MetI-like_sf"/>
</dbReference>
<dbReference type="AlphaFoldDB" id="A0A846TMN5"/>
<dbReference type="EMBL" id="JAAVUM010000011">
    <property type="protein sequence ID" value="NKE06912.1"/>
    <property type="molecule type" value="Genomic_DNA"/>
</dbReference>
<name>A0A846TMN5_9BACI</name>
<feature type="non-terminal residue" evidence="8">
    <location>
        <position position="278"/>
    </location>
</feature>
<dbReference type="InterPro" id="IPR000515">
    <property type="entry name" value="MetI-like"/>
</dbReference>
<dbReference type="PANTHER" id="PTHR43839">
    <property type="entry name" value="OPPC IN A BINDING PROTEIN-DEPENDENT TRANSPORT SYSTEM"/>
    <property type="match status" value="1"/>
</dbReference>
<keyword evidence="5 6" id="KW-0472">Membrane</keyword>
<accession>A0A846TMN5</accession>
<dbReference type="RefSeq" id="WP_167833325.1">
    <property type="nucleotide sequence ID" value="NZ_JAAVUM010000011.1"/>
</dbReference>
<keyword evidence="4 6" id="KW-1133">Transmembrane helix</keyword>
<feature type="transmembrane region" description="Helical" evidence="6">
    <location>
        <begin position="143"/>
        <end position="162"/>
    </location>
</feature>
<feature type="transmembrane region" description="Helical" evidence="6">
    <location>
        <begin position="114"/>
        <end position="137"/>
    </location>
</feature>
<evidence type="ECO:0000256" key="1">
    <source>
        <dbReference type="ARBA" id="ARBA00004141"/>
    </source>
</evidence>
<dbReference type="GO" id="GO:0016020">
    <property type="term" value="C:membrane"/>
    <property type="evidence" value="ECO:0007669"/>
    <property type="project" value="UniProtKB-SubCell"/>
</dbReference>